<evidence type="ECO:0000313" key="6">
    <source>
        <dbReference type="Proteomes" id="UP000036987"/>
    </source>
</evidence>
<dbReference type="InterPro" id="IPR002833">
    <property type="entry name" value="PTH2"/>
</dbReference>
<dbReference type="EC" id="3.1.1.29" evidence="1"/>
<feature type="domain" description="FAR1" evidence="4">
    <location>
        <begin position="200"/>
        <end position="289"/>
    </location>
</feature>
<dbReference type="InterPro" id="IPR023476">
    <property type="entry name" value="Pep_tRNA_hydro_II_dom_sf"/>
</dbReference>
<dbReference type="Proteomes" id="UP000036987">
    <property type="component" value="Unassembled WGS sequence"/>
</dbReference>
<name>A0A0K9PYC0_ZOSMR</name>
<sequence>MTTTATENDSVEPLQKQEVSDSDPIIQYVVLRRDLIDKWPLGSIITQGCHASVAAIWTHRDHIDTAKYCSPADLDSMHKVTLEVKGEQQMRNLSEKLTAGGIEHKLWIEQPENIPTCIATRPYQKSQIASFFKKLKLCNSSFEQCQSNRALVLSSPVGHVEVQPSTQLSSTGQDTPSCTNHYIPCVGERFKSYENARKSYFDYASCVGFNVRKGSTKIVDGKLVLRRFLCCKEGYPNIHSKTSSTRKRKIRATTVVRCGCEAMIRISRVDDTEMWEVGLFVEKHDHDLTTPLKKRNIP</sequence>
<protein>
    <recommendedName>
        <fullName evidence="1">peptidyl-tRNA hydrolase</fullName>
        <ecNumber evidence="1">3.1.1.29</ecNumber>
    </recommendedName>
</protein>
<reference evidence="6" key="1">
    <citation type="journal article" date="2016" name="Nature">
        <title>The genome of the seagrass Zostera marina reveals angiosperm adaptation to the sea.</title>
        <authorList>
            <person name="Olsen J.L."/>
            <person name="Rouze P."/>
            <person name="Verhelst B."/>
            <person name="Lin Y.-C."/>
            <person name="Bayer T."/>
            <person name="Collen J."/>
            <person name="Dattolo E."/>
            <person name="De Paoli E."/>
            <person name="Dittami S."/>
            <person name="Maumus F."/>
            <person name="Michel G."/>
            <person name="Kersting A."/>
            <person name="Lauritano C."/>
            <person name="Lohaus R."/>
            <person name="Toepel M."/>
            <person name="Tonon T."/>
            <person name="Vanneste K."/>
            <person name="Amirebrahimi M."/>
            <person name="Brakel J."/>
            <person name="Bostroem C."/>
            <person name="Chovatia M."/>
            <person name="Grimwood J."/>
            <person name="Jenkins J.W."/>
            <person name="Jueterbock A."/>
            <person name="Mraz A."/>
            <person name="Stam W.T."/>
            <person name="Tice H."/>
            <person name="Bornberg-Bauer E."/>
            <person name="Green P.J."/>
            <person name="Pearson G.A."/>
            <person name="Procaccini G."/>
            <person name="Duarte C.M."/>
            <person name="Schmutz J."/>
            <person name="Reusch T.B.H."/>
            <person name="Van de Peer Y."/>
        </authorList>
    </citation>
    <scope>NUCLEOTIDE SEQUENCE [LARGE SCALE GENOMIC DNA]</scope>
    <source>
        <strain evidence="6">cv. Finnish</strain>
    </source>
</reference>
<dbReference type="PANTHER" id="PTHR46194">
    <property type="entry name" value="PEPTIDYL-TRNA HYDROLASE PTRHD1-RELATED"/>
    <property type="match status" value="1"/>
</dbReference>
<keyword evidence="6" id="KW-1185">Reference proteome</keyword>
<dbReference type="Pfam" id="PF03101">
    <property type="entry name" value="FAR1"/>
    <property type="match status" value="1"/>
</dbReference>
<evidence type="ECO:0000259" key="4">
    <source>
        <dbReference type="Pfam" id="PF03101"/>
    </source>
</evidence>
<gene>
    <name evidence="5" type="ORF">ZOSMA_150G00090</name>
</gene>
<evidence type="ECO:0000256" key="2">
    <source>
        <dbReference type="ARBA" id="ARBA00022801"/>
    </source>
</evidence>
<evidence type="ECO:0000256" key="1">
    <source>
        <dbReference type="ARBA" id="ARBA00013260"/>
    </source>
</evidence>
<dbReference type="OrthoDB" id="201213at2759"/>
<comment type="catalytic activity">
    <reaction evidence="3">
        <text>an N-acyl-L-alpha-aminoacyl-tRNA + H2O = an N-acyl-L-amino acid + a tRNA + H(+)</text>
        <dbReference type="Rhea" id="RHEA:54448"/>
        <dbReference type="Rhea" id="RHEA-COMP:10123"/>
        <dbReference type="Rhea" id="RHEA-COMP:13883"/>
        <dbReference type="ChEBI" id="CHEBI:15377"/>
        <dbReference type="ChEBI" id="CHEBI:15378"/>
        <dbReference type="ChEBI" id="CHEBI:59874"/>
        <dbReference type="ChEBI" id="CHEBI:78442"/>
        <dbReference type="ChEBI" id="CHEBI:138191"/>
        <dbReference type="EC" id="3.1.1.29"/>
    </reaction>
</comment>
<dbReference type="Pfam" id="PF01981">
    <property type="entry name" value="PTH2"/>
    <property type="match status" value="1"/>
</dbReference>
<dbReference type="EMBL" id="LFYR01000589">
    <property type="protein sequence ID" value="KMZ73210.1"/>
    <property type="molecule type" value="Genomic_DNA"/>
</dbReference>
<proteinExistence type="predicted"/>
<accession>A0A0K9PYC0</accession>
<evidence type="ECO:0000313" key="5">
    <source>
        <dbReference type="EMBL" id="KMZ73210.1"/>
    </source>
</evidence>
<dbReference type="InterPro" id="IPR004330">
    <property type="entry name" value="FAR1_DNA_bnd_dom"/>
</dbReference>
<dbReference type="PANTHER" id="PTHR46194:SF1">
    <property type="entry name" value="PEPTIDYL-TRNA HYDROLASE PTRHD1-RELATED"/>
    <property type="match status" value="1"/>
</dbReference>
<dbReference type="SUPFAM" id="SSF102462">
    <property type="entry name" value="Peptidyl-tRNA hydrolase II"/>
    <property type="match status" value="1"/>
</dbReference>
<comment type="caution">
    <text evidence="5">The sequence shown here is derived from an EMBL/GenBank/DDBJ whole genome shotgun (WGS) entry which is preliminary data.</text>
</comment>
<dbReference type="CDD" id="cd02429">
    <property type="entry name" value="PTH2_like"/>
    <property type="match status" value="1"/>
</dbReference>
<dbReference type="GO" id="GO:0004045">
    <property type="term" value="F:peptidyl-tRNA hydrolase activity"/>
    <property type="evidence" value="ECO:0007669"/>
    <property type="project" value="UniProtKB-EC"/>
</dbReference>
<organism evidence="5 6">
    <name type="scientific">Zostera marina</name>
    <name type="common">Eelgrass</name>
    <dbReference type="NCBI Taxonomy" id="29655"/>
    <lineage>
        <taxon>Eukaryota</taxon>
        <taxon>Viridiplantae</taxon>
        <taxon>Streptophyta</taxon>
        <taxon>Embryophyta</taxon>
        <taxon>Tracheophyta</taxon>
        <taxon>Spermatophyta</taxon>
        <taxon>Magnoliopsida</taxon>
        <taxon>Liliopsida</taxon>
        <taxon>Zosteraceae</taxon>
        <taxon>Zostera</taxon>
    </lineage>
</organism>
<keyword evidence="2" id="KW-0378">Hydrolase</keyword>
<dbReference type="Gene3D" id="3.40.1490.10">
    <property type="entry name" value="Bit1"/>
    <property type="match status" value="1"/>
</dbReference>
<dbReference type="InterPro" id="IPR042237">
    <property type="entry name" value="PTRHD1"/>
</dbReference>
<dbReference type="AlphaFoldDB" id="A0A0K9PYC0"/>
<evidence type="ECO:0000256" key="3">
    <source>
        <dbReference type="ARBA" id="ARBA00048707"/>
    </source>
</evidence>